<accession>A0A387H3L9</accession>
<sequence length="37" mass="4164">MKVMNFRWASAVRRHFKSSPEAISELTSLLAPGDSSR</sequence>
<organism evidence="1 2">
    <name type="scientific">Streptomyces hundungensis</name>
    <dbReference type="NCBI Taxonomy" id="1077946"/>
    <lineage>
        <taxon>Bacteria</taxon>
        <taxon>Bacillati</taxon>
        <taxon>Actinomycetota</taxon>
        <taxon>Actinomycetes</taxon>
        <taxon>Kitasatosporales</taxon>
        <taxon>Streptomycetaceae</taxon>
        <taxon>Streptomyces</taxon>
    </lineage>
</organism>
<dbReference type="Proteomes" id="UP000271554">
    <property type="component" value="Chromosome"/>
</dbReference>
<keyword evidence="2" id="KW-1185">Reference proteome</keyword>
<reference evidence="1 2" key="1">
    <citation type="submission" date="2018-10" db="EMBL/GenBank/DDBJ databases">
        <title>Relationship between Morphology and Antimicrobial Activity in Streptomyces.</title>
        <authorList>
            <person name="Kang H.J."/>
            <person name="Kim S.B."/>
        </authorList>
    </citation>
    <scope>NUCLEOTIDE SEQUENCE [LARGE SCALE GENOMIC DNA]</scope>
    <source>
        <strain evidence="1 2">BH38</strain>
    </source>
</reference>
<evidence type="ECO:0000313" key="2">
    <source>
        <dbReference type="Proteomes" id="UP000271554"/>
    </source>
</evidence>
<protein>
    <submittedName>
        <fullName evidence="1">Uncharacterized protein</fullName>
    </submittedName>
</protein>
<dbReference type="AlphaFoldDB" id="A0A387H3L9"/>
<name>A0A387H3L9_9ACTN</name>
<dbReference type="EMBL" id="CP032698">
    <property type="protein sequence ID" value="AYG78276.1"/>
    <property type="molecule type" value="Genomic_DNA"/>
</dbReference>
<evidence type="ECO:0000313" key="1">
    <source>
        <dbReference type="EMBL" id="AYG78276.1"/>
    </source>
</evidence>
<proteinExistence type="predicted"/>
<dbReference type="KEGG" id="shun:DWB77_00383"/>
<gene>
    <name evidence="1" type="ORF">DWB77_00383</name>
</gene>